<accession>A0A096ANY6</accession>
<name>A0A096ANY6_9BACT</name>
<comment type="caution">
    <text evidence="2">The sequence shown here is derived from an EMBL/GenBank/DDBJ whole genome shotgun (WGS) entry which is preliminary data.</text>
</comment>
<dbReference type="AlphaFoldDB" id="A0A096ANY6"/>
<evidence type="ECO:0000313" key="2">
    <source>
        <dbReference type="EMBL" id="KGF48773.1"/>
    </source>
</evidence>
<dbReference type="EMBL" id="JRNR01000075">
    <property type="protein sequence ID" value="KGF48773.1"/>
    <property type="molecule type" value="Genomic_DNA"/>
</dbReference>
<protein>
    <submittedName>
        <fullName evidence="2">Uncharacterized protein</fullName>
    </submittedName>
</protein>
<dbReference type="Proteomes" id="UP000029538">
    <property type="component" value="Unassembled WGS sequence"/>
</dbReference>
<gene>
    <name evidence="2" type="ORF">HMPREF0654_07905</name>
</gene>
<evidence type="ECO:0000256" key="1">
    <source>
        <dbReference type="SAM" id="MobiDB-lite"/>
    </source>
</evidence>
<sequence length="90" mass="10328">MLNDIFLGRVPKSEPKYKAGNSSMGDARGYNNINSKSKRQQRTLMRKNVNDRFLKSCVQKSTCSTKKSPFPSGFLTFVRKFCRKFPRNSA</sequence>
<proteinExistence type="predicted"/>
<reference evidence="2 3" key="1">
    <citation type="submission" date="2014-07" db="EMBL/GenBank/DDBJ databases">
        <authorList>
            <person name="McCorrison J."/>
            <person name="Sanka R."/>
            <person name="Torralba M."/>
            <person name="Gillis M."/>
            <person name="Haft D.H."/>
            <person name="Methe B."/>
            <person name="Sutton G."/>
            <person name="Nelson K.E."/>
        </authorList>
    </citation>
    <scope>NUCLEOTIDE SEQUENCE [LARGE SCALE GENOMIC DNA]</scope>
    <source>
        <strain evidence="2 3">DNF00882</strain>
    </source>
</reference>
<organism evidence="2 3">
    <name type="scientific">Prevotella disiens DNF00882</name>
    <dbReference type="NCBI Taxonomy" id="1401075"/>
    <lineage>
        <taxon>Bacteria</taxon>
        <taxon>Pseudomonadati</taxon>
        <taxon>Bacteroidota</taxon>
        <taxon>Bacteroidia</taxon>
        <taxon>Bacteroidales</taxon>
        <taxon>Prevotellaceae</taxon>
        <taxon>Prevotella</taxon>
    </lineage>
</organism>
<feature type="region of interest" description="Disordered" evidence="1">
    <location>
        <begin position="14"/>
        <end position="42"/>
    </location>
</feature>
<evidence type="ECO:0000313" key="3">
    <source>
        <dbReference type="Proteomes" id="UP000029538"/>
    </source>
</evidence>